<dbReference type="EMBL" id="AP026866">
    <property type="protein sequence ID" value="BDS06178.1"/>
    <property type="molecule type" value="Genomic_DNA"/>
</dbReference>
<comment type="cofactor">
    <cofactor evidence="8">
        <name>a divalent metal cation</name>
        <dbReference type="ChEBI" id="CHEBI:60240"/>
    </cofactor>
    <text evidence="8">Binds 2 divalent metal cations per subunit.</text>
</comment>
<dbReference type="GO" id="GO:0006508">
    <property type="term" value="P:proteolysis"/>
    <property type="evidence" value="ECO:0007669"/>
    <property type="project" value="UniProtKB-KW"/>
</dbReference>
<accession>A0AAT9FJN4</accession>
<evidence type="ECO:0000256" key="3">
    <source>
        <dbReference type="ARBA" id="ARBA00022670"/>
    </source>
</evidence>
<dbReference type="Gene3D" id="2.40.30.40">
    <property type="entry name" value="Peptidase M42, domain 2"/>
    <property type="match status" value="1"/>
</dbReference>
<evidence type="ECO:0000256" key="4">
    <source>
        <dbReference type="ARBA" id="ARBA00022723"/>
    </source>
</evidence>
<keyword evidence="4 8" id="KW-0479">Metal-binding</keyword>
<dbReference type="GO" id="GO:0046872">
    <property type="term" value="F:metal ion binding"/>
    <property type="evidence" value="ECO:0007669"/>
    <property type="project" value="UniProtKB-UniRule"/>
</dbReference>
<dbReference type="PANTHER" id="PTHR32481">
    <property type="entry name" value="AMINOPEPTIDASE"/>
    <property type="match status" value="1"/>
</dbReference>
<evidence type="ECO:0000256" key="7">
    <source>
        <dbReference type="PIRSR" id="PIRSR001123-1"/>
    </source>
</evidence>
<dbReference type="InterPro" id="IPR023367">
    <property type="entry name" value="Peptidase_M42_dom2"/>
</dbReference>
<feature type="binding site" evidence="8">
    <location>
        <position position="66"/>
    </location>
    <ligand>
        <name>Zn(2+)</name>
        <dbReference type="ChEBI" id="CHEBI:29105"/>
        <label>1</label>
    </ligand>
</feature>
<keyword evidence="2" id="KW-0031">Aminopeptidase</keyword>
<gene>
    <name evidence="9" type="ORF">NT6N_12180</name>
</gene>
<name>A0AAT9FJN4_9BACT</name>
<evidence type="ECO:0000256" key="5">
    <source>
        <dbReference type="ARBA" id="ARBA00022801"/>
    </source>
</evidence>
<proteinExistence type="inferred from homology"/>
<dbReference type="Gene3D" id="3.40.630.10">
    <property type="entry name" value="Zn peptidases"/>
    <property type="match status" value="1"/>
</dbReference>
<reference evidence="9" key="1">
    <citation type="submission" date="2024-07" db="EMBL/GenBank/DDBJ databases">
        <title>Complete genome sequence of Verrucomicrobiaceae bacterium NT6N.</title>
        <authorList>
            <person name="Huang C."/>
            <person name="Takami H."/>
            <person name="Hamasaki K."/>
        </authorList>
    </citation>
    <scope>NUCLEOTIDE SEQUENCE</scope>
    <source>
        <strain evidence="9">NT6N</strain>
    </source>
</reference>
<evidence type="ECO:0000313" key="9">
    <source>
        <dbReference type="EMBL" id="BDS06178.1"/>
    </source>
</evidence>
<keyword evidence="3" id="KW-0645">Protease</keyword>
<dbReference type="Pfam" id="PF05343">
    <property type="entry name" value="Peptidase_M42"/>
    <property type="match status" value="1"/>
</dbReference>
<dbReference type="CDD" id="cd05656">
    <property type="entry name" value="M42_Frv"/>
    <property type="match status" value="1"/>
</dbReference>
<keyword evidence="5" id="KW-0378">Hydrolase</keyword>
<evidence type="ECO:0000256" key="6">
    <source>
        <dbReference type="PIRNR" id="PIRNR001123"/>
    </source>
</evidence>
<dbReference type="GO" id="GO:0004177">
    <property type="term" value="F:aminopeptidase activity"/>
    <property type="evidence" value="ECO:0007669"/>
    <property type="project" value="UniProtKB-UniRule"/>
</dbReference>
<dbReference type="KEGG" id="osu:NT6N_12180"/>
<dbReference type="SUPFAM" id="SSF101821">
    <property type="entry name" value="Aminopeptidase/glucanase lid domain"/>
    <property type="match status" value="1"/>
</dbReference>
<dbReference type="InterPro" id="IPR008007">
    <property type="entry name" value="Peptidase_M42"/>
</dbReference>
<evidence type="ECO:0000256" key="2">
    <source>
        <dbReference type="ARBA" id="ARBA00022438"/>
    </source>
</evidence>
<dbReference type="InterPro" id="IPR051464">
    <property type="entry name" value="Peptidase_M42_aminopept"/>
</dbReference>
<dbReference type="PANTHER" id="PTHR32481:SF20">
    <property type="entry name" value="AMINOPEPTIDASE YSDC"/>
    <property type="match status" value="1"/>
</dbReference>
<organism evidence="9">
    <name type="scientific">Oceaniferula spumae</name>
    <dbReference type="NCBI Taxonomy" id="2979115"/>
    <lineage>
        <taxon>Bacteria</taxon>
        <taxon>Pseudomonadati</taxon>
        <taxon>Verrucomicrobiota</taxon>
        <taxon>Verrucomicrobiia</taxon>
        <taxon>Verrucomicrobiales</taxon>
        <taxon>Verrucomicrobiaceae</taxon>
        <taxon>Oceaniferula</taxon>
    </lineage>
</organism>
<evidence type="ECO:0000256" key="1">
    <source>
        <dbReference type="ARBA" id="ARBA00006272"/>
    </source>
</evidence>
<feature type="binding site" evidence="8">
    <location>
        <position position="237"/>
    </location>
    <ligand>
        <name>Zn(2+)</name>
        <dbReference type="ChEBI" id="CHEBI:29105"/>
        <label>1</label>
    </ligand>
</feature>
<dbReference type="PIRSF" id="PIRSF001123">
    <property type="entry name" value="PepA_GA"/>
    <property type="match status" value="1"/>
</dbReference>
<feature type="binding site" evidence="8">
    <location>
        <position position="324"/>
    </location>
    <ligand>
        <name>Zn(2+)</name>
        <dbReference type="ChEBI" id="CHEBI:29105"/>
        <label>2</label>
    </ligand>
</feature>
<feature type="active site" description="Proton acceptor" evidence="7">
    <location>
        <position position="214"/>
    </location>
</feature>
<sequence length="359" mass="38903">MTKADKQFLFDLLNTPSPTGFEMPGQRVWAKHIGKHADRVECDTYGSTWAVFGNQKAKKSVMLEAHADEIGFMIKHITKDGFLYVDRVGGSDAATGRGRRLDILTDKGSVTGIIGNTAIHLRRDSLANEKAPQIHQLWVDVGASSRDEVAELGIRVGHVAVYQDGPLELANKRLVGRALDNRIGGFIIAQVMKKIAKSKSKPSHSLICLNSIQEEIGGSGARMATHRLMPSVCICLDVTHATDTPGLNAAQYGEVKLGKGPSLTHGSANHPLVVERLMEVAEKQNIPIQHEAAGRFTGTDTDKIFDVQNGVASALVSLPLRCMHSVVETAHWDDIESTINLLAAFVSSLKAGDDFSQKL</sequence>
<comment type="similarity">
    <text evidence="1 6">Belongs to the peptidase M42 family.</text>
</comment>
<protein>
    <submittedName>
        <fullName evidence="9">Endoglucanase</fullName>
    </submittedName>
</protein>
<feature type="binding site" evidence="8">
    <location>
        <position position="180"/>
    </location>
    <ligand>
        <name>Zn(2+)</name>
        <dbReference type="ChEBI" id="CHEBI:29105"/>
        <label>2</label>
    </ligand>
</feature>
<feature type="binding site" evidence="8">
    <location>
        <position position="180"/>
    </location>
    <ligand>
        <name>Zn(2+)</name>
        <dbReference type="ChEBI" id="CHEBI:29105"/>
        <label>1</label>
    </ligand>
</feature>
<feature type="binding site" evidence="8">
    <location>
        <position position="215"/>
    </location>
    <ligand>
        <name>Zn(2+)</name>
        <dbReference type="ChEBI" id="CHEBI:29105"/>
        <label>2</label>
    </ligand>
</feature>
<evidence type="ECO:0000256" key="8">
    <source>
        <dbReference type="PIRSR" id="PIRSR001123-2"/>
    </source>
</evidence>
<dbReference type="AlphaFoldDB" id="A0AAT9FJN4"/>
<dbReference type="SUPFAM" id="SSF53187">
    <property type="entry name" value="Zn-dependent exopeptidases"/>
    <property type="match status" value="1"/>
</dbReference>